<sequence length="480" mass="52372">MSTQELAEIEIRWVHSSEVADIAELLHGGELLLTAGTAIRKASAEALSNYLHSLAKRGIAAVAVETVNWTESARTRLVESAHQAHVSLLELRAAAPFVDIAEHINSMIVNKQARMHVVVDELSRKLSELISSSLHPDLTLIMDVIAQTLKSDAVLYDHSGEILAQSSSRIGAGTTDGAIKELRRADAVVVIAGNITARLELTATTQPVELLQSAASRTAEVLSIALAHLLRPSPSHAAEQRLIRAIIDDALYATLASLWGRANVPVGPFITFVVRPFNTGMLNTSLYTAVRKVLGHGAMDSVGTDLIGVFALPAEGTRAAREKFAATLNAIATKIPSRAVVGSLSWNQTFAHLSYVDALAILDDESFSNAGLLDAMSHYSVRALQHLENQYFSRGFLHAQIEPLRLWDEKHGTQLIETLAMWLDCACNTTETAALLHIERQTMHKRLAKIFELLEGDPRHDADLLGLHMAVRMFQQRTNL</sequence>
<name>A0A7W8YCG2_9MICC</name>
<dbReference type="Pfam" id="PF13556">
    <property type="entry name" value="HTH_30"/>
    <property type="match status" value="1"/>
</dbReference>
<gene>
    <name evidence="3" type="ORF">BKA12_002054</name>
</gene>
<dbReference type="InterPro" id="IPR025736">
    <property type="entry name" value="PucR_C-HTH_dom"/>
</dbReference>
<dbReference type="AlphaFoldDB" id="A0A7W8YCG2"/>
<reference evidence="3 4" key="1">
    <citation type="submission" date="2020-08" db="EMBL/GenBank/DDBJ databases">
        <title>Sequencing the genomes of 1000 actinobacteria strains.</title>
        <authorList>
            <person name="Klenk H.-P."/>
        </authorList>
    </citation>
    <scope>NUCLEOTIDE SEQUENCE [LARGE SCALE GENOMIC DNA]</scope>
    <source>
        <strain evidence="3 4">DSM 23694</strain>
    </source>
</reference>
<dbReference type="Gene3D" id="1.10.10.2840">
    <property type="entry name" value="PucR C-terminal helix-turn-helix domain"/>
    <property type="match status" value="1"/>
</dbReference>
<dbReference type="PANTHER" id="PTHR33744:SF1">
    <property type="entry name" value="DNA-BINDING TRANSCRIPTIONAL ACTIVATOR ADER"/>
    <property type="match status" value="1"/>
</dbReference>
<organism evidence="3 4">
    <name type="scientific">Neomicrococcus lactis</name>
    <dbReference type="NCBI Taxonomy" id="732241"/>
    <lineage>
        <taxon>Bacteria</taxon>
        <taxon>Bacillati</taxon>
        <taxon>Actinomycetota</taxon>
        <taxon>Actinomycetes</taxon>
        <taxon>Micrococcales</taxon>
        <taxon>Micrococcaceae</taxon>
        <taxon>Neomicrococcus</taxon>
    </lineage>
</organism>
<evidence type="ECO:0000313" key="3">
    <source>
        <dbReference type="EMBL" id="MBB5598974.1"/>
    </source>
</evidence>
<comment type="caution">
    <text evidence="3">The sequence shown here is derived from an EMBL/GenBank/DDBJ whole genome shotgun (WGS) entry which is preliminary data.</text>
</comment>
<feature type="domain" description="Purine catabolism PurC-like" evidence="1">
    <location>
        <begin position="8"/>
        <end position="108"/>
    </location>
</feature>
<accession>A0A7W8YCG2</accession>
<feature type="domain" description="PucR C-terminal helix-turn-helix" evidence="2">
    <location>
        <begin position="415"/>
        <end position="472"/>
    </location>
</feature>
<dbReference type="Pfam" id="PF07905">
    <property type="entry name" value="PucR"/>
    <property type="match status" value="1"/>
</dbReference>
<dbReference type="Proteomes" id="UP000523863">
    <property type="component" value="Unassembled WGS sequence"/>
</dbReference>
<dbReference type="EMBL" id="JACHBL010000001">
    <property type="protein sequence ID" value="MBB5598974.1"/>
    <property type="molecule type" value="Genomic_DNA"/>
</dbReference>
<evidence type="ECO:0000259" key="1">
    <source>
        <dbReference type="Pfam" id="PF07905"/>
    </source>
</evidence>
<evidence type="ECO:0000259" key="2">
    <source>
        <dbReference type="Pfam" id="PF13556"/>
    </source>
</evidence>
<dbReference type="InterPro" id="IPR012914">
    <property type="entry name" value="PucR_dom"/>
</dbReference>
<keyword evidence="4" id="KW-1185">Reference proteome</keyword>
<dbReference type="PANTHER" id="PTHR33744">
    <property type="entry name" value="CARBOHYDRATE DIACID REGULATOR"/>
    <property type="match status" value="1"/>
</dbReference>
<dbReference type="InterPro" id="IPR042070">
    <property type="entry name" value="PucR_C-HTH_sf"/>
</dbReference>
<proteinExistence type="predicted"/>
<evidence type="ECO:0000313" key="4">
    <source>
        <dbReference type="Proteomes" id="UP000523863"/>
    </source>
</evidence>
<dbReference type="InterPro" id="IPR051448">
    <property type="entry name" value="CdaR-like_regulators"/>
</dbReference>
<protein>
    <submittedName>
        <fullName evidence="3">Purine catabolism regulator</fullName>
    </submittedName>
</protein>